<evidence type="ECO:0000256" key="7">
    <source>
        <dbReference type="SAM" id="MobiDB-lite"/>
    </source>
</evidence>
<evidence type="ECO:0000256" key="4">
    <source>
        <dbReference type="ARBA" id="ARBA00022741"/>
    </source>
</evidence>
<keyword evidence="4" id="KW-0547">Nucleotide-binding</keyword>
<dbReference type="AlphaFoldDB" id="A0A7W7VI01"/>
<dbReference type="InterPro" id="IPR011009">
    <property type="entry name" value="Kinase-like_dom_sf"/>
</dbReference>
<evidence type="ECO:0000256" key="3">
    <source>
        <dbReference type="ARBA" id="ARBA00022679"/>
    </source>
</evidence>
<dbReference type="GO" id="GO:0005524">
    <property type="term" value="F:ATP binding"/>
    <property type="evidence" value="ECO:0007669"/>
    <property type="project" value="UniProtKB-KW"/>
</dbReference>
<feature type="domain" description="Protein kinase" evidence="8">
    <location>
        <begin position="15"/>
        <end position="264"/>
    </location>
</feature>
<dbReference type="Gene3D" id="3.30.200.20">
    <property type="entry name" value="Phosphorylase Kinase, domain 1"/>
    <property type="match status" value="1"/>
</dbReference>
<name>A0A7W7VI01_9PSEU</name>
<evidence type="ECO:0000313" key="10">
    <source>
        <dbReference type="Proteomes" id="UP000520767"/>
    </source>
</evidence>
<comment type="caution">
    <text evidence="9">The sequence shown here is derived from an EMBL/GenBank/DDBJ whole genome shotgun (WGS) entry which is preliminary data.</text>
</comment>
<dbReference type="SUPFAM" id="SSF56112">
    <property type="entry name" value="Protein kinase-like (PK-like)"/>
    <property type="match status" value="1"/>
</dbReference>
<keyword evidence="3 9" id="KW-0808">Transferase</keyword>
<dbReference type="PANTHER" id="PTHR43289">
    <property type="entry name" value="MITOGEN-ACTIVATED PROTEIN KINASE KINASE KINASE 20-RELATED"/>
    <property type="match status" value="1"/>
</dbReference>
<dbReference type="RefSeq" id="WP_184815034.1">
    <property type="nucleotide sequence ID" value="NZ_JACHJQ010000008.1"/>
</dbReference>
<feature type="compositionally biased region" description="Low complexity" evidence="7">
    <location>
        <begin position="347"/>
        <end position="369"/>
    </location>
</feature>
<dbReference type="EMBL" id="JACHJQ010000008">
    <property type="protein sequence ID" value="MBB4911037.1"/>
    <property type="molecule type" value="Genomic_DNA"/>
</dbReference>
<protein>
    <recommendedName>
        <fullName evidence="1">non-specific serine/threonine protein kinase</fullName>
        <ecNumber evidence="1">2.7.11.1</ecNumber>
    </recommendedName>
</protein>
<dbReference type="InterPro" id="IPR000719">
    <property type="entry name" value="Prot_kinase_dom"/>
</dbReference>
<dbReference type="SMART" id="SM00220">
    <property type="entry name" value="S_TKc"/>
    <property type="match status" value="1"/>
</dbReference>
<evidence type="ECO:0000256" key="6">
    <source>
        <dbReference type="ARBA" id="ARBA00022840"/>
    </source>
</evidence>
<feature type="region of interest" description="Disordered" evidence="7">
    <location>
        <begin position="305"/>
        <end position="402"/>
    </location>
</feature>
<keyword evidence="6" id="KW-0067">ATP-binding</keyword>
<dbReference type="Pfam" id="PF00069">
    <property type="entry name" value="Pkinase"/>
    <property type="match status" value="1"/>
</dbReference>
<dbReference type="InterPro" id="IPR008271">
    <property type="entry name" value="Ser/Thr_kinase_AS"/>
</dbReference>
<evidence type="ECO:0000259" key="8">
    <source>
        <dbReference type="PROSITE" id="PS50011"/>
    </source>
</evidence>
<evidence type="ECO:0000256" key="5">
    <source>
        <dbReference type="ARBA" id="ARBA00022777"/>
    </source>
</evidence>
<evidence type="ECO:0000313" key="9">
    <source>
        <dbReference type="EMBL" id="MBB4911037.1"/>
    </source>
</evidence>
<dbReference type="Gene3D" id="1.10.510.10">
    <property type="entry name" value="Transferase(Phosphotransferase) domain 1"/>
    <property type="match status" value="1"/>
</dbReference>
<dbReference type="PANTHER" id="PTHR43289:SF6">
    <property type="entry name" value="SERINE_THREONINE-PROTEIN KINASE NEKL-3"/>
    <property type="match status" value="1"/>
</dbReference>
<evidence type="ECO:0000256" key="1">
    <source>
        <dbReference type="ARBA" id="ARBA00012513"/>
    </source>
</evidence>
<organism evidence="9 10">
    <name type="scientific">Actinophytocola algeriensis</name>
    <dbReference type="NCBI Taxonomy" id="1768010"/>
    <lineage>
        <taxon>Bacteria</taxon>
        <taxon>Bacillati</taxon>
        <taxon>Actinomycetota</taxon>
        <taxon>Actinomycetes</taxon>
        <taxon>Pseudonocardiales</taxon>
        <taxon>Pseudonocardiaceae</taxon>
    </lineage>
</organism>
<proteinExistence type="predicted"/>
<dbReference type="EC" id="2.7.11.1" evidence="1"/>
<dbReference type="Proteomes" id="UP000520767">
    <property type="component" value="Unassembled WGS sequence"/>
</dbReference>
<dbReference type="PROSITE" id="PS00108">
    <property type="entry name" value="PROTEIN_KINASE_ST"/>
    <property type="match status" value="1"/>
</dbReference>
<dbReference type="PROSITE" id="PS50011">
    <property type="entry name" value="PROTEIN_KINASE_DOM"/>
    <property type="match status" value="1"/>
</dbReference>
<evidence type="ECO:0000256" key="2">
    <source>
        <dbReference type="ARBA" id="ARBA00022527"/>
    </source>
</evidence>
<keyword evidence="5" id="KW-0418">Kinase</keyword>
<keyword evidence="2" id="KW-0723">Serine/threonine-protein kinase</keyword>
<gene>
    <name evidence="9" type="ORF">FHR82_007296</name>
</gene>
<dbReference type="GO" id="GO:0004674">
    <property type="term" value="F:protein serine/threonine kinase activity"/>
    <property type="evidence" value="ECO:0007669"/>
    <property type="project" value="UniProtKB-KW"/>
</dbReference>
<accession>A0A7W7VI01</accession>
<sequence>MDVDDPGGRLLGGRYRLGTLVGQGGAATVYEAVDVVLGRRVAVKLFEAVDPLGRYRFASEARLLAGLSHPGLVTVYDVDLDGDRPFLVLRLVDGPSLRDLLAGGAFEPAAVARIGVRLATVLAYVHAHDVVHRDIKPGNVLVDSSGACHLTDFGLARARSATHLTSPGQYVGTAAYLAPEQITDPDVGPAADIYSLGLLLLECLTGRTEYTGNVAETAVARLSRPPRIPDTLPGSWSAVLTAMTAREPAARPDAARCAALLAAVTDKVTVEVPRPRSVSPRPVHTGLVALALLAVAGAVAAVPQTVPGRPLGEPAAVTPGISGTTDRAPGVRPPAPADQDATGSQRGPGPAVPADVPAGGANSGAANGSDSTPPSGPDANNGQGKGADKGKDGQQGKGNKPR</sequence>
<keyword evidence="10" id="KW-1185">Reference proteome</keyword>
<dbReference type="CDD" id="cd14014">
    <property type="entry name" value="STKc_PknB_like"/>
    <property type="match status" value="1"/>
</dbReference>
<reference evidence="9 10" key="1">
    <citation type="submission" date="2020-08" db="EMBL/GenBank/DDBJ databases">
        <title>Genomic Encyclopedia of Type Strains, Phase III (KMG-III): the genomes of soil and plant-associated and newly described type strains.</title>
        <authorList>
            <person name="Whitman W."/>
        </authorList>
    </citation>
    <scope>NUCLEOTIDE SEQUENCE [LARGE SCALE GENOMIC DNA]</scope>
    <source>
        <strain evidence="9 10">CECT 8960</strain>
    </source>
</reference>